<dbReference type="CDD" id="cd19929">
    <property type="entry name" value="psREC_Atg32"/>
    <property type="match status" value="1"/>
</dbReference>
<gene>
    <name evidence="2" type="ORF">LADA_0D01156G</name>
</gene>
<proteinExistence type="predicted"/>
<dbReference type="EMBL" id="LT598454">
    <property type="protein sequence ID" value="SCU84339.1"/>
    <property type="molecule type" value="Genomic_DNA"/>
</dbReference>
<feature type="compositionally biased region" description="Polar residues" evidence="1">
    <location>
        <begin position="1"/>
        <end position="20"/>
    </location>
</feature>
<dbReference type="Proteomes" id="UP000190274">
    <property type="component" value="Chromosome D"/>
</dbReference>
<dbReference type="OrthoDB" id="4066282at2759"/>
<keyword evidence="3" id="KW-1185">Reference proteome</keyword>
<feature type="region of interest" description="Disordered" evidence="1">
    <location>
        <begin position="52"/>
        <end position="82"/>
    </location>
</feature>
<evidence type="ECO:0000313" key="2">
    <source>
        <dbReference type="EMBL" id="SCU84339.1"/>
    </source>
</evidence>
<reference evidence="2 3" key="1">
    <citation type="submission" date="2016-03" db="EMBL/GenBank/DDBJ databases">
        <authorList>
            <person name="Devillers H."/>
        </authorList>
    </citation>
    <scope>NUCLEOTIDE SEQUENCE [LARGE SCALE GENOMIC DNA]</scope>
    <source>
        <strain evidence="2">CBS 10888</strain>
    </source>
</reference>
<dbReference type="STRING" id="1266660.A0A1G4J3S4"/>
<feature type="region of interest" description="Disordered" evidence="1">
    <location>
        <begin position="1"/>
        <end position="34"/>
    </location>
</feature>
<accession>A0A1G4J3S4</accession>
<evidence type="ECO:0000256" key="1">
    <source>
        <dbReference type="SAM" id="MobiDB-lite"/>
    </source>
</evidence>
<name>A0A1G4J3S4_9SACH</name>
<evidence type="ECO:0000313" key="3">
    <source>
        <dbReference type="Proteomes" id="UP000190274"/>
    </source>
</evidence>
<organism evidence="2 3">
    <name type="scientific">Lachancea dasiensis</name>
    <dbReference type="NCBI Taxonomy" id="1072105"/>
    <lineage>
        <taxon>Eukaryota</taxon>
        <taxon>Fungi</taxon>
        <taxon>Dikarya</taxon>
        <taxon>Ascomycota</taxon>
        <taxon>Saccharomycotina</taxon>
        <taxon>Saccharomycetes</taxon>
        <taxon>Saccharomycetales</taxon>
        <taxon>Saccharomycetaceae</taxon>
        <taxon>Lachancea</taxon>
    </lineage>
</organism>
<dbReference type="AlphaFoldDB" id="A0A1G4J3S4"/>
<protein>
    <submittedName>
        <fullName evidence="2">LADA_0D01156g1_1</fullName>
    </submittedName>
</protein>
<sequence>MSQYSIHSSPRGEQQKSELQPSPAAASAPLNQRNSILDPHLSVLQLLERGDPNTRSAQSELTPHGAQELIRSPSPPKMGGSEVMNRSISESWHSIRRTDYSILNILNDISGQQQQVGILSSSDTSEDEPDIFLSPSPNHYAFGPPGNPIFSDPPHAFEGPAVSAYRNSGLQLVKGIEQAATNEESGKMNNSNSEFENGIDNDNETVTMSLMNSSNSFVMPKLSVLQQSQKFCILIVGKPASRFYHGIPKTYQKLFDVCDVDTLNPRKLTQYSAIMLIFSDCKNSQSLLDKVVPHNTNIIAVCQRGQQQQISSLLNGYSKLHSLRLIYHLTVMSDHQDMHKLLRYLNSLSSEVDSGYETEVGSRKIRKRRRSQRKRPANVNRWVLWSISLTVGVGIGYCISCVLSSAVSIRDSSLPLHATENLKFVDDVPVSSHENFLNSQICQFVVAFKKALKQANSSFKQYLNGQSLLVLWMQRMGKEWMSEDPETSLPGVAALDLVLI</sequence>